<evidence type="ECO:0000313" key="1">
    <source>
        <dbReference type="EMBL" id="GFT86146.1"/>
    </source>
</evidence>
<dbReference type="Proteomes" id="UP000887013">
    <property type="component" value="Unassembled WGS sequence"/>
</dbReference>
<accession>A0A8X6U7H6</accession>
<name>A0A8X6U7H6_NEPPI</name>
<proteinExistence type="predicted"/>
<dbReference type="AlphaFoldDB" id="A0A8X6U7H6"/>
<sequence>MRLIAAQVLKVSNDFDDNRRDEEPVLTCWLERSKIKPYWPRWTPHALPTPRVYIKLLEWTGPACSESDTTWRSQSYNDRINYKISEIPVILLLQCYGLVQQKYPQHGIIPDMLGSSLILEETTAINACACPQPTVI</sequence>
<reference evidence="1" key="1">
    <citation type="submission" date="2020-08" db="EMBL/GenBank/DDBJ databases">
        <title>Multicomponent nature underlies the extraordinary mechanical properties of spider dragline silk.</title>
        <authorList>
            <person name="Kono N."/>
            <person name="Nakamura H."/>
            <person name="Mori M."/>
            <person name="Yoshida Y."/>
            <person name="Ohtoshi R."/>
            <person name="Malay A.D."/>
            <person name="Moran D.A.P."/>
            <person name="Tomita M."/>
            <person name="Numata K."/>
            <person name="Arakawa K."/>
        </authorList>
    </citation>
    <scope>NUCLEOTIDE SEQUENCE</scope>
</reference>
<comment type="caution">
    <text evidence="1">The sequence shown here is derived from an EMBL/GenBank/DDBJ whole genome shotgun (WGS) entry which is preliminary data.</text>
</comment>
<gene>
    <name evidence="1" type="ORF">NPIL_107511</name>
</gene>
<organism evidence="1 2">
    <name type="scientific">Nephila pilipes</name>
    <name type="common">Giant wood spider</name>
    <name type="synonym">Nephila maculata</name>
    <dbReference type="NCBI Taxonomy" id="299642"/>
    <lineage>
        <taxon>Eukaryota</taxon>
        <taxon>Metazoa</taxon>
        <taxon>Ecdysozoa</taxon>
        <taxon>Arthropoda</taxon>
        <taxon>Chelicerata</taxon>
        <taxon>Arachnida</taxon>
        <taxon>Araneae</taxon>
        <taxon>Araneomorphae</taxon>
        <taxon>Entelegynae</taxon>
        <taxon>Araneoidea</taxon>
        <taxon>Nephilidae</taxon>
        <taxon>Nephila</taxon>
    </lineage>
</organism>
<protein>
    <submittedName>
        <fullName evidence="1">Uncharacterized protein</fullName>
    </submittedName>
</protein>
<keyword evidence="2" id="KW-1185">Reference proteome</keyword>
<dbReference type="EMBL" id="BMAW01073070">
    <property type="protein sequence ID" value="GFT86146.1"/>
    <property type="molecule type" value="Genomic_DNA"/>
</dbReference>
<evidence type="ECO:0000313" key="2">
    <source>
        <dbReference type="Proteomes" id="UP000887013"/>
    </source>
</evidence>